<dbReference type="EMBL" id="CADCWM010000454">
    <property type="protein sequence ID" value="CAA9560403.1"/>
    <property type="molecule type" value="Genomic_DNA"/>
</dbReference>
<keyword evidence="2" id="KW-0472">Membrane</keyword>
<feature type="transmembrane region" description="Helical" evidence="2">
    <location>
        <begin position="42"/>
        <end position="62"/>
    </location>
</feature>
<protein>
    <submittedName>
        <fullName evidence="3">Transmembrane protein</fullName>
    </submittedName>
</protein>
<feature type="transmembrane region" description="Helical" evidence="2">
    <location>
        <begin position="68"/>
        <end position="89"/>
    </location>
</feature>
<feature type="transmembrane region" description="Helical" evidence="2">
    <location>
        <begin position="12"/>
        <end position="30"/>
    </location>
</feature>
<feature type="transmembrane region" description="Helical" evidence="2">
    <location>
        <begin position="267"/>
        <end position="284"/>
    </location>
</feature>
<feature type="non-terminal residue" evidence="3">
    <location>
        <position position="1"/>
    </location>
</feature>
<feature type="transmembrane region" description="Helical" evidence="2">
    <location>
        <begin position="168"/>
        <end position="186"/>
    </location>
</feature>
<feature type="transmembrane region" description="Helical" evidence="2">
    <location>
        <begin position="317"/>
        <end position="336"/>
    </location>
</feature>
<reference evidence="3" key="1">
    <citation type="submission" date="2020-02" db="EMBL/GenBank/DDBJ databases">
        <authorList>
            <person name="Meier V. D."/>
        </authorList>
    </citation>
    <scope>NUCLEOTIDE SEQUENCE</scope>
    <source>
        <strain evidence="3">AVDCRST_MAG88</strain>
    </source>
</reference>
<dbReference type="PANTHER" id="PTHR36840:SF1">
    <property type="entry name" value="BLL5714 PROTEIN"/>
    <property type="match status" value="1"/>
</dbReference>
<feature type="transmembrane region" description="Helical" evidence="2">
    <location>
        <begin position="192"/>
        <end position="212"/>
    </location>
</feature>
<organism evidence="3">
    <name type="scientific">uncultured Thermomicrobiales bacterium</name>
    <dbReference type="NCBI Taxonomy" id="1645740"/>
    <lineage>
        <taxon>Bacteria</taxon>
        <taxon>Pseudomonadati</taxon>
        <taxon>Thermomicrobiota</taxon>
        <taxon>Thermomicrobia</taxon>
        <taxon>Thermomicrobiales</taxon>
        <taxon>environmental samples</taxon>
    </lineage>
</organism>
<evidence type="ECO:0000256" key="2">
    <source>
        <dbReference type="SAM" id="Phobius"/>
    </source>
</evidence>
<feature type="transmembrane region" description="Helical" evidence="2">
    <location>
        <begin position="233"/>
        <end position="255"/>
    </location>
</feature>
<feature type="transmembrane region" description="Helical" evidence="2">
    <location>
        <begin position="291"/>
        <end position="311"/>
    </location>
</feature>
<evidence type="ECO:0000256" key="1">
    <source>
        <dbReference type="SAM" id="MobiDB-lite"/>
    </source>
</evidence>
<gene>
    <name evidence="3" type="ORF">AVDCRST_MAG88-1455</name>
</gene>
<feature type="region of interest" description="Disordered" evidence="1">
    <location>
        <begin position="353"/>
        <end position="379"/>
    </location>
</feature>
<keyword evidence="2" id="KW-1133">Transmembrane helix</keyword>
<feature type="transmembrane region" description="Helical" evidence="2">
    <location>
        <begin position="125"/>
        <end position="147"/>
    </location>
</feature>
<sequence length="379" mass="40279">LDHLDVRGALQTVLLFLAIWGVWIDTAWVTNWFDPNRRPVRTMLLGIMLVSLIMSASLPRAFGDLGRAFALAYVAIQFGRTAWVVAHARADPVIRRNFQRILAWAGLAGVFWIAGGFAADGTREGLWVLATLIDWAAPSLGFVTPGLGRSTPADWQIAGAHLAERCQLFVIVALGESILVTGTAVTGLPFSAASVAAFATAFLGTVAFWWLYFDRAAEAGNNVIERAPDPGRLGRSAYTYGHLPIIAGIIVSAVADELVIAHPGGQTNAATALVVLGGPALFLLGHTLFKALIFGGIALNRLLGIGVLAALFPASAIVPPLALALAATLVVLAVAASDYVFQQRFRWDPAAARRNRRPTAAPLPNEGERPSPDGLLVEE</sequence>
<evidence type="ECO:0000313" key="3">
    <source>
        <dbReference type="EMBL" id="CAA9560403.1"/>
    </source>
</evidence>
<proteinExistence type="predicted"/>
<name>A0A6J4UX09_9BACT</name>
<dbReference type="AlphaFoldDB" id="A0A6J4UX09"/>
<dbReference type="PANTHER" id="PTHR36840">
    <property type="entry name" value="BLL5714 PROTEIN"/>
    <property type="match status" value="1"/>
</dbReference>
<dbReference type="InterPro" id="IPR010640">
    <property type="entry name" value="Low_temperature_requirement_A"/>
</dbReference>
<accession>A0A6J4UX09</accession>
<keyword evidence="2 3" id="KW-0812">Transmembrane</keyword>
<feature type="transmembrane region" description="Helical" evidence="2">
    <location>
        <begin position="101"/>
        <end position="119"/>
    </location>
</feature>
<dbReference type="Pfam" id="PF06772">
    <property type="entry name" value="LtrA"/>
    <property type="match status" value="1"/>
</dbReference>